<dbReference type="InterPro" id="IPR018073">
    <property type="entry name" value="Prot_inh_cystat_CS"/>
</dbReference>
<evidence type="ECO:0000313" key="1">
    <source>
        <dbReference type="EMBL" id="KAH0776122.1"/>
    </source>
</evidence>
<dbReference type="Proteomes" id="UP000826656">
    <property type="component" value="Unassembled WGS sequence"/>
</dbReference>
<organism evidence="1 2">
    <name type="scientific">Solanum tuberosum</name>
    <name type="common">Potato</name>
    <dbReference type="NCBI Taxonomy" id="4113"/>
    <lineage>
        <taxon>Eukaryota</taxon>
        <taxon>Viridiplantae</taxon>
        <taxon>Streptophyta</taxon>
        <taxon>Embryophyta</taxon>
        <taxon>Tracheophyta</taxon>
        <taxon>Spermatophyta</taxon>
        <taxon>Magnoliopsida</taxon>
        <taxon>eudicotyledons</taxon>
        <taxon>Gunneridae</taxon>
        <taxon>Pentapetalae</taxon>
        <taxon>asterids</taxon>
        <taxon>lamiids</taxon>
        <taxon>Solanales</taxon>
        <taxon>Solanaceae</taxon>
        <taxon>Solanoideae</taxon>
        <taxon>Solaneae</taxon>
        <taxon>Solanum</taxon>
    </lineage>
</organism>
<accession>A0ABQ7W5U6</accession>
<sequence length="92" mass="9810">MALKFNRNLTGTLFSAVVIASFFLHASAALGGGKGDLLGETQVFAGTNYRLVISATDGGRRSRSDNKYLAEFGISHGRVLGISLPSKNYRCV</sequence>
<name>A0ABQ7W5U6_SOLTU</name>
<keyword evidence="2" id="KW-1185">Reference proteome</keyword>
<protein>
    <submittedName>
        <fullName evidence="1">Uncharacterized protein</fullName>
    </submittedName>
</protein>
<dbReference type="PROSITE" id="PS00287">
    <property type="entry name" value="CYSTATIN"/>
    <property type="match status" value="1"/>
</dbReference>
<dbReference type="EMBL" id="JAIVGD010000003">
    <property type="protein sequence ID" value="KAH0776122.1"/>
    <property type="molecule type" value="Genomic_DNA"/>
</dbReference>
<proteinExistence type="predicted"/>
<gene>
    <name evidence="1" type="ORF">KY290_007533</name>
</gene>
<comment type="caution">
    <text evidence="1">The sequence shown here is derived from an EMBL/GenBank/DDBJ whole genome shotgun (WGS) entry which is preliminary data.</text>
</comment>
<reference evidence="1 2" key="1">
    <citation type="journal article" date="2021" name="bioRxiv">
        <title>Chromosome-scale and haplotype-resolved genome assembly of a tetraploid potato cultivar.</title>
        <authorList>
            <person name="Sun H."/>
            <person name="Jiao W.-B."/>
            <person name="Krause K."/>
            <person name="Campoy J.A."/>
            <person name="Goel M."/>
            <person name="Folz-Donahue K."/>
            <person name="Kukat C."/>
            <person name="Huettel B."/>
            <person name="Schneeberger K."/>
        </authorList>
    </citation>
    <scope>NUCLEOTIDE SEQUENCE [LARGE SCALE GENOMIC DNA]</scope>
    <source>
        <strain evidence="1">SolTubOtavaFocal</strain>
        <tissue evidence="1">Leaves</tissue>
    </source>
</reference>
<evidence type="ECO:0000313" key="2">
    <source>
        <dbReference type="Proteomes" id="UP000826656"/>
    </source>
</evidence>